<proteinExistence type="predicted"/>
<name>A0A4V5TMW1_BACMY</name>
<dbReference type="AlphaFoldDB" id="A0A4V5TMW1"/>
<protein>
    <submittedName>
        <fullName evidence="1">ECF transporter S component</fullName>
    </submittedName>
</protein>
<reference evidence="1 2" key="1">
    <citation type="journal article" date="2019" name="Environ. Microbiol.">
        <title>An active ?-lactamase is a part of an orchestrated cell wall stress resistance network of Bacillus subtilis and related rhizosphere species.</title>
        <authorList>
            <person name="Bucher T."/>
            <person name="Keren-Paz A."/>
            <person name="Hausser J."/>
            <person name="Olender T."/>
            <person name="Cytryn E."/>
            <person name="Kolodkin-Gal I."/>
        </authorList>
    </citation>
    <scope>NUCLEOTIDE SEQUENCE [LARGE SCALE GENOMIC DNA]</scope>
    <source>
        <strain evidence="1 2">I186</strain>
    </source>
</reference>
<evidence type="ECO:0000313" key="2">
    <source>
        <dbReference type="Proteomes" id="UP000305524"/>
    </source>
</evidence>
<sequence length="25" mass="2752">LVLGLPITIGLAKSNKKHTHLKIEK</sequence>
<feature type="non-terminal residue" evidence="1">
    <location>
        <position position="1"/>
    </location>
</feature>
<dbReference type="EMBL" id="SZOD01001632">
    <property type="protein sequence ID" value="TKI73463.1"/>
    <property type="molecule type" value="Genomic_DNA"/>
</dbReference>
<comment type="caution">
    <text evidence="1">The sequence shown here is derived from an EMBL/GenBank/DDBJ whole genome shotgun (WGS) entry which is preliminary data.</text>
</comment>
<gene>
    <name evidence="1" type="ORF">FC701_36935</name>
</gene>
<dbReference type="Proteomes" id="UP000305524">
    <property type="component" value="Unassembled WGS sequence"/>
</dbReference>
<organism evidence="1 2">
    <name type="scientific">Bacillus mycoides</name>
    <dbReference type="NCBI Taxonomy" id="1405"/>
    <lineage>
        <taxon>Bacteria</taxon>
        <taxon>Bacillati</taxon>
        <taxon>Bacillota</taxon>
        <taxon>Bacilli</taxon>
        <taxon>Bacillales</taxon>
        <taxon>Bacillaceae</taxon>
        <taxon>Bacillus</taxon>
        <taxon>Bacillus cereus group</taxon>
    </lineage>
</organism>
<accession>A0A4V5TMW1</accession>
<evidence type="ECO:0000313" key="1">
    <source>
        <dbReference type="EMBL" id="TKI73463.1"/>
    </source>
</evidence>